<comment type="caution">
    <text evidence="1">The sequence shown here is derived from an EMBL/GenBank/DDBJ whole genome shotgun (WGS) entry which is preliminary data.</text>
</comment>
<evidence type="ECO:0000313" key="1">
    <source>
        <dbReference type="EMBL" id="MFC3145297.1"/>
    </source>
</evidence>
<reference evidence="2" key="1">
    <citation type="journal article" date="2019" name="Int. J. Syst. Evol. Microbiol.">
        <title>The Global Catalogue of Microorganisms (GCM) 10K type strain sequencing project: providing services to taxonomists for standard genome sequencing and annotation.</title>
        <authorList>
            <consortium name="The Broad Institute Genomics Platform"/>
            <consortium name="The Broad Institute Genome Sequencing Center for Infectious Disease"/>
            <person name="Wu L."/>
            <person name="Ma J."/>
        </authorList>
    </citation>
    <scope>NUCLEOTIDE SEQUENCE [LARGE SCALE GENOMIC DNA]</scope>
    <source>
        <strain evidence="2">KCTC 52366</strain>
    </source>
</reference>
<keyword evidence="2" id="KW-1185">Reference proteome</keyword>
<name>A0ABV7GZT8_9RHOB</name>
<dbReference type="RefSeq" id="WP_275635149.1">
    <property type="nucleotide sequence ID" value="NZ_JARGYD010000020.1"/>
</dbReference>
<dbReference type="Proteomes" id="UP001595632">
    <property type="component" value="Unassembled WGS sequence"/>
</dbReference>
<proteinExistence type="predicted"/>
<gene>
    <name evidence="1" type="ORF">ACFOGP_21435</name>
</gene>
<sequence length="195" mass="21735">MPFFPESFDVTADVIGVLHLASIETDDETVRFVVGTDGRFVDINGFSWYGSSLFSVGELEVAINGIAPSGEASLSYFQDPAMPELIDDIKLQGADAVDGRPIRFYVQPLLAAEDLQAPKVAPILFASRTMRAVRYERTGGQQRRITLTFESIWEQRSRRRGLQYTTEDHARLTGSANPSLEFMPTDGQRDVKLWG</sequence>
<protein>
    <submittedName>
        <fullName evidence="1">Uncharacterized protein</fullName>
    </submittedName>
</protein>
<organism evidence="1 2">
    <name type="scientific">Psychromarinibacter halotolerans</name>
    <dbReference type="NCBI Taxonomy" id="1775175"/>
    <lineage>
        <taxon>Bacteria</taxon>
        <taxon>Pseudomonadati</taxon>
        <taxon>Pseudomonadota</taxon>
        <taxon>Alphaproteobacteria</taxon>
        <taxon>Rhodobacterales</taxon>
        <taxon>Paracoccaceae</taxon>
        <taxon>Psychromarinibacter</taxon>
    </lineage>
</organism>
<dbReference type="EMBL" id="JBHRTB010000010">
    <property type="protein sequence ID" value="MFC3145297.1"/>
    <property type="molecule type" value="Genomic_DNA"/>
</dbReference>
<accession>A0ABV7GZT8</accession>
<evidence type="ECO:0000313" key="2">
    <source>
        <dbReference type="Proteomes" id="UP001595632"/>
    </source>
</evidence>